<keyword evidence="6" id="KW-1185">Reference proteome</keyword>
<sequence length="191" mass="21297">MEMVTVTAQGVRLVLRPFVASDAADYYALVRDYAVAAPAGFTPAHSFSEAEFLLKQQLKLPQVYAIVVADQRRVVGSVGLYERMNRYGEPAPHELDLGYMLNAADWHQGIMTAAVTRIQRYAFESLHLNRITASCLADNVASKLILERANFHKYDQFRHPQHAPFGAGQMELFYDCVGVAPAPGDEQHATR</sequence>
<dbReference type="InterPro" id="IPR051531">
    <property type="entry name" value="N-acetyltransferase"/>
</dbReference>
<gene>
    <name evidence="5" type="ORF">ACFFLI_08555</name>
</gene>
<dbReference type="PROSITE" id="PS51186">
    <property type="entry name" value="GNAT"/>
    <property type="match status" value="1"/>
</dbReference>
<comment type="similarity">
    <text evidence="3">Belongs to the acetyltransferase family. RimJ subfamily.</text>
</comment>
<dbReference type="EC" id="2.3.-.-" evidence="5"/>
<dbReference type="PANTHER" id="PTHR43792:SF8">
    <property type="entry name" value="[RIBOSOMAL PROTEIN US5]-ALANINE N-ACETYLTRANSFERASE"/>
    <property type="match status" value="1"/>
</dbReference>
<keyword evidence="1 5" id="KW-0808">Transferase</keyword>
<dbReference type="Gene3D" id="3.40.630.30">
    <property type="match status" value="1"/>
</dbReference>
<dbReference type="EMBL" id="JBHLZY010000020">
    <property type="protein sequence ID" value="MFB9769907.1"/>
    <property type="molecule type" value="Genomic_DNA"/>
</dbReference>
<dbReference type="InterPro" id="IPR000182">
    <property type="entry name" value="GNAT_dom"/>
</dbReference>
<evidence type="ECO:0000256" key="1">
    <source>
        <dbReference type="ARBA" id="ARBA00022679"/>
    </source>
</evidence>
<dbReference type="InterPro" id="IPR016181">
    <property type="entry name" value="Acyl_CoA_acyltransferase"/>
</dbReference>
<evidence type="ECO:0000313" key="5">
    <source>
        <dbReference type="EMBL" id="MFB9769907.1"/>
    </source>
</evidence>
<proteinExistence type="inferred from homology"/>
<dbReference type="Pfam" id="PF13302">
    <property type="entry name" value="Acetyltransf_3"/>
    <property type="match status" value="1"/>
</dbReference>
<dbReference type="PANTHER" id="PTHR43792">
    <property type="entry name" value="GNAT FAMILY, PUTATIVE (AFU_ORTHOLOGUE AFUA_3G00765)-RELATED-RELATED"/>
    <property type="match status" value="1"/>
</dbReference>
<name>A0ABV5WUT9_9LACO</name>
<evidence type="ECO:0000259" key="4">
    <source>
        <dbReference type="PROSITE" id="PS51186"/>
    </source>
</evidence>
<dbReference type="RefSeq" id="WP_137641618.1">
    <property type="nucleotide sequence ID" value="NZ_BJEA01000001.1"/>
</dbReference>
<organism evidence="5 6">
    <name type="scientific">Lactiplantibacillus modestisalitolerans</name>
    <dbReference type="NCBI Taxonomy" id="1457219"/>
    <lineage>
        <taxon>Bacteria</taxon>
        <taxon>Bacillati</taxon>
        <taxon>Bacillota</taxon>
        <taxon>Bacilli</taxon>
        <taxon>Lactobacillales</taxon>
        <taxon>Lactobacillaceae</taxon>
        <taxon>Lactiplantibacillus</taxon>
    </lineage>
</organism>
<comment type="caution">
    <text evidence="5">The sequence shown here is derived from an EMBL/GenBank/DDBJ whole genome shotgun (WGS) entry which is preliminary data.</text>
</comment>
<dbReference type="SUPFAM" id="SSF55729">
    <property type="entry name" value="Acyl-CoA N-acyltransferases (Nat)"/>
    <property type="match status" value="1"/>
</dbReference>
<keyword evidence="2 5" id="KW-0012">Acyltransferase</keyword>
<protein>
    <submittedName>
        <fullName evidence="5">GNAT family N-acetyltransferase</fullName>
        <ecNumber evidence="5">2.3.-.-</ecNumber>
    </submittedName>
</protein>
<feature type="domain" description="N-acetyltransferase" evidence="4">
    <location>
        <begin position="13"/>
        <end position="175"/>
    </location>
</feature>
<evidence type="ECO:0000256" key="3">
    <source>
        <dbReference type="ARBA" id="ARBA00038502"/>
    </source>
</evidence>
<dbReference type="Proteomes" id="UP001589691">
    <property type="component" value="Unassembled WGS sequence"/>
</dbReference>
<evidence type="ECO:0000313" key="6">
    <source>
        <dbReference type="Proteomes" id="UP001589691"/>
    </source>
</evidence>
<dbReference type="GO" id="GO:0016746">
    <property type="term" value="F:acyltransferase activity"/>
    <property type="evidence" value="ECO:0007669"/>
    <property type="project" value="UniProtKB-KW"/>
</dbReference>
<accession>A0ABV5WUT9</accession>
<reference evidence="5 6" key="1">
    <citation type="submission" date="2024-09" db="EMBL/GenBank/DDBJ databases">
        <authorList>
            <person name="Sun Q."/>
            <person name="Mori K."/>
        </authorList>
    </citation>
    <scope>NUCLEOTIDE SEQUENCE [LARGE SCALE GENOMIC DNA]</scope>
    <source>
        <strain evidence="5 6">TBRC 4576</strain>
    </source>
</reference>
<evidence type="ECO:0000256" key="2">
    <source>
        <dbReference type="ARBA" id="ARBA00023315"/>
    </source>
</evidence>